<dbReference type="InterPro" id="IPR015943">
    <property type="entry name" value="WD40/YVTN_repeat-like_dom_sf"/>
</dbReference>
<sequence>MRKSIYSVLLLVLSFTSCQKENPEPALPVSDNLIITALPNPGGETGVYYMQMIGDLLPSSYDNKKAIPTPFMAGPCLHGDDVYVMPGWDSQQEVVKYTRTKDGRLQKQGALPIPPKSGASVVTVQSSEKAYMSLAHIGKIMIFNPSTMAKTGEIDITEYGVSDKNPNPAAMIIRDGLLFVGLRQTGSGYYPKHHQADMLLIDTKTDKVVKLISQKEAGFSDITRAVDQRSIFMDEKGDIYVNCYGGYGAEGHKAGILRIKKDETEFDRSYALDPSSVKAEGVSEAIEAFHWLQYAGNGKMYAIANVPAYASSSDWVSSRSAIAVEVDLYQKTIRKLDLPRTSVWGSVGLHQNTIVFGLDTDKDQGFYLYNLATKEASKEAVVKTAGKPILYRHFGEKY</sequence>
<evidence type="ECO:0000256" key="1">
    <source>
        <dbReference type="SAM" id="SignalP"/>
    </source>
</evidence>
<keyword evidence="1" id="KW-0732">Signal</keyword>
<gene>
    <name evidence="2" type="ORF">GAZ26_08215</name>
</gene>
<evidence type="ECO:0000313" key="3">
    <source>
        <dbReference type="Proteomes" id="UP000471447"/>
    </source>
</evidence>
<evidence type="ECO:0008006" key="4">
    <source>
        <dbReference type="Google" id="ProtNLM"/>
    </source>
</evidence>
<dbReference type="Proteomes" id="UP000471447">
    <property type="component" value="Unassembled WGS sequence"/>
</dbReference>
<reference evidence="2 3" key="1">
    <citation type="journal article" date="2019" name="Nat. Med.">
        <title>A library of human gut bacterial isolates paired with longitudinal multiomics data enables mechanistic microbiome research.</title>
        <authorList>
            <person name="Poyet M."/>
            <person name="Groussin M."/>
            <person name="Gibbons S.M."/>
            <person name="Avila-Pacheco J."/>
            <person name="Jiang X."/>
            <person name="Kearney S.M."/>
            <person name="Perrotta A.R."/>
            <person name="Berdy B."/>
            <person name="Zhao S."/>
            <person name="Lieberman T.D."/>
            <person name="Swanson P.K."/>
            <person name="Smith M."/>
            <person name="Roesemann S."/>
            <person name="Alexander J.E."/>
            <person name="Rich S.A."/>
            <person name="Livny J."/>
            <person name="Vlamakis H."/>
            <person name="Clish C."/>
            <person name="Bullock K."/>
            <person name="Deik A."/>
            <person name="Scott J."/>
            <person name="Pierce K.A."/>
            <person name="Xavier R.J."/>
            <person name="Alm E.J."/>
        </authorList>
    </citation>
    <scope>NUCLEOTIDE SEQUENCE [LARGE SCALE GENOMIC DNA]</scope>
    <source>
        <strain evidence="2 3">BIOML-A7</strain>
    </source>
</reference>
<dbReference type="AlphaFoldDB" id="A0A7J5QTF1"/>
<proteinExistence type="predicted"/>
<organism evidence="2 3">
    <name type="scientific">Bacteroides xylanisolvens</name>
    <dbReference type="NCBI Taxonomy" id="371601"/>
    <lineage>
        <taxon>Bacteria</taxon>
        <taxon>Pseudomonadati</taxon>
        <taxon>Bacteroidota</taxon>
        <taxon>Bacteroidia</taxon>
        <taxon>Bacteroidales</taxon>
        <taxon>Bacteroidaceae</taxon>
        <taxon>Bacteroides</taxon>
    </lineage>
</organism>
<dbReference type="RefSeq" id="WP_048695741.1">
    <property type="nucleotide sequence ID" value="NZ_JBDORN010000006.1"/>
</dbReference>
<name>A0A7J5QTF1_9BACE</name>
<dbReference type="PROSITE" id="PS51257">
    <property type="entry name" value="PROKAR_LIPOPROTEIN"/>
    <property type="match status" value="1"/>
</dbReference>
<accession>A0A7J5QTF1</accession>
<feature type="chain" id="PRO_5029499414" description="DUF4374 domain-containing protein" evidence="1">
    <location>
        <begin position="20"/>
        <end position="398"/>
    </location>
</feature>
<dbReference type="EMBL" id="WDCG01000007">
    <property type="protein sequence ID" value="KAB6424695.1"/>
    <property type="molecule type" value="Genomic_DNA"/>
</dbReference>
<dbReference type="Gene3D" id="2.130.10.10">
    <property type="entry name" value="YVTN repeat-like/Quinoprotein amine dehydrogenase"/>
    <property type="match status" value="1"/>
</dbReference>
<evidence type="ECO:0000313" key="2">
    <source>
        <dbReference type="EMBL" id="KAB6424695.1"/>
    </source>
</evidence>
<comment type="caution">
    <text evidence="2">The sequence shown here is derived from an EMBL/GenBank/DDBJ whole genome shotgun (WGS) entry which is preliminary data.</text>
</comment>
<feature type="signal peptide" evidence="1">
    <location>
        <begin position="1"/>
        <end position="19"/>
    </location>
</feature>
<protein>
    <recommendedName>
        <fullName evidence="4">DUF4374 domain-containing protein</fullName>
    </recommendedName>
</protein>